<sequence length="112" mass="12619">MKGPFSNNSVKVVFLTCGGQVSGEFGTITSPNYPYEYPANKDCSWKINVSTFFMHTFYKGSLMPQHLLQIPDEKDGFSASFVAGKLYPDFVLSSLCHRENNLNKRKLSKLIN</sequence>
<keyword evidence="5" id="KW-1185">Reference proteome</keyword>
<feature type="domain" description="CUB" evidence="3">
    <location>
        <begin position="17"/>
        <end position="112"/>
    </location>
</feature>
<keyword evidence="1" id="KW-1015">Disulfide bond</keyword>
<dbReference type="PANTHER" id="PTHR46908:SF8">
    <property type="entry name" value="C-TYPE LECTIN DOMAIN-CONTAINING PROTEIN"/>
    <property type="match status" value="1"/>
</dbReference>
<reference evidence="4 5" key="1">
    <citation type="submission" date="2018-11" db="EMBL/GenBank/DDBJ databases">
        <authorList>
            <consortium name="Pathogen Informatics"/>
        </authorList>
    </citation>
    <scope>NUCLEOTIDE SEQUENCE [LARGE SCALE GENOMIC DNA]</scope>
</reference>
<dbReference type="Proteomes" id="UP000281553">
    <property type="component" value="Unassembled WGS sequence"/>
</dbReference>
<evidence type="ECO:0000313" key="4">
    <source>
        <dbReference type="EMBL" id="VDK32155.1"/>
    </source>
</evidence>
<dbReference type="EMBL" id="UYRU01001655">
    <property type="protein sequence ID" value="VDK32155.1"/>
    <property type="molecule type" value="Genomic_DNA"/>
</dbReference>
<dbReference type="OrthoDB" id="6514358at2759"/>
<organism evidence="4 5">
    <name type="scientific">Dibothriocephalus latus</name>
    <name type="common">Fish tapeworm</name>
    <name type="synonym">Diphyllobothrium latum</name>
    <dbReference type="NCBI Taxonomy" id="60516"/>
    <lineage>
        <taxon>Eukaryota</taxon>
        <taxon>Metazoa</taxon>
        <taxon>Spiralia</taxon>
        <taxon>Lophotrochozoa</taxon>
        <taxon>Platyhelminthes</taxon>
        <taxon>Cestoda</taxon>
        <taxon>Eucestoda</taxon>
        <taxon>Diphyllobothriidea</taxon>
        <taxon>Diphyllobothriidae</taxon>
        <taxon>Dibothriocephalus</taxon>
    </lineage>
</organism>
<comment type="caution">
    <text evidence="2">Lacks conserved residue(s) required for the propagation of feature annotation.</text>
</comment>
<dbReference type="CDD" id="cd00041">
    <property type="entry name" value="CUB"/>
    <property type="match status" value="1"/>
</dbReference>
<protein>
    <recommendedName>
        <fullName evidence="3">CUB domain-containing protein</fullName>
    </recommendedName>
</protein>
<dbReference type="InterPro" id="IPR035914">
    <property type="entry name" value="Sperma_CUB_dom_sf"/>
</dbReference>
<dbReference type="PROSITE" id="PS01180">
    <property type="entry name" value="CUB"/>
    <property type="match status" value="1"/>
</dbReference>
<evidence type="ECO:0000256" key="1">
    <source>
        <dbReference type="ARBA" id="ARBA00023157"/>
    </source>
</evidence>
<dbReference type="Gene3D" id="2.60.120.290">
    <property type="entry name" value="Spermadhesin, CUB domain"/>
    <property type="match status" value="1"/>
</dbReference>
<dbReference type="InterPro" id="IPR000859">
    <property type="entry name" value="CUB_dom"/>
</dbReference>
<evidence type="ECO:0000313" key="5">
    <source>
        <dbReference type="Proteomes" id="UP000281553"/>
    </source>
</evidence>
<dbReference type="Pfam" id="PF00431">
    <property type="entry name" value="CUB"/>
    <property type="match status" value="1"/>
</dbReference>
<name>A0A3P6PXD8_DIBLA</name>
<dbReference type="SUPFAM" id="SSF49854">
    <property type="entry name" value="Spermadhesin, CUB domain"/>
    <property type="match status" value="1"/>
</dbReference>
<dbReference type="InterPro" id="IPR052129">
    <property type="entry name" value="Spermadhesin-Link_domain"/>
</dbReference>
<dbReference type="PANTHER" id="PTHR46908">
    <property type="entry name" value="CUBILIN-LIKE PROTEIN"/>
    <property type="match status" value="1"/>
</dbReference>
<evidence type="ECO:0000259" key="3">
    <source>
        <dbReference type="PROSITE" id="PS01180"/>
    </source>
</evidence>
<gene>
    <name evidence="4" type="ORF">DILT_LOCUS402</name>
</gene>
<proteinExistence type="predicted"/>
<dbReference type="AlphaFoldDB" id="A0A3P6PXD8"/>
<accession>A0A3P6PXD8</accession>
<evidence type="ECO:0000256" key="2">
    <source>
        <dbReference type="PROSITE-ProRule" id="PRU00059"/>
    </source>
</evidence>